<dbReference type="GO" id="GO:0003677">
    <property type="term" value="F:DNA binding"/>
    <property type="evidence" value="ECO:0007669"/>
    <property type="project" value="UniProtKB-KW"/>
</dbReference>
<dbReference type="RefSeq" id="WP_134485170.1">
    <property type="nucleotide sequence ID" value="NZ_LR216287.1"/>
</dbReference>
<keyword evidence="5" id="KW-1185">Reference proteome</keyword>
<dbReference type="InterPro" id="IPR031857">
    <property type="entry name" value="Integrase_SSV1_C"/>
</dbReference>
<evidence type="ECO:0000313" key="4">
    <source>
        <dbReference type="EMBL" id="VFJ15179.1"/>
    </source>
</evidence>
<dbReference type="Gene3D" id="1.10.150.130">
    <property type="match status" value="1"/>
</dbReference>
<organism evidence="4 5">
    <name type="scientific">Candidatus Nitrosocosmicus franklandianus</name>
    <dbReference type="NCBI Taxonomy" id="1798806"/>
    <lineage>
        <taxon>Archaea</taxon>
        <taxon>Nitrososphaerota</taxon>
        <taxon>Nitrososphaeria</taxon>
        <taxon>Nitrososphaerales</taxon>
        <taxon>Nitrososphaeraceae</taxon>
        <taxon>Candidatus Nitrosocosmicus</taxon>
    </lineage>
</organism>
<dbReference type="InterPro" id="IPR013762">
    <property type="entry name" value="Integrase-like_cat_sf"/>
</dbReference>
<evidence type="ECO:0000313" key="5">
    <source>
        <dbReference type="Proteomes" id="UP000294299"/>
    </source>
</evidence>
<keyword evidence="1" id="KW-0238">DNA-binding</keyword>
<dbReference type="Pfam" id="PF16795">
    <property type="entry name" value="Phage_integr_3"/>
    <property type="match status" value="1"/>
</dbReference>
<proteinExistence type="predicted"/>
<gene>
    <name evidence="4" type="ORF">NFRAN_2856</name>
</gene>
<dbReference type="OrthoDB" id="12173at2157"/>
<dbReference type="GO" id="GO:0006310">
    <property type="term" value="P:DNA recombination"/>
    <property type="evidence" value="ECO:0007669"/>
    <property type="project" value="UniProtKB-KW"/>
</dbReference>
<dbReference type="Gene3D" id="1.10.443.10">
    <property type="entry name" value="Intergrase catalytic core"/>
    <property type="match status" value="1"/>
</dbReference>
<dbReference type="GO" id="GO:0015074">
    <property type="term" value="P:DNA integration"/>
    <property type="evidence" value="ECO:0007669"/>
    <property type="project" value="InterPro"/>
</dbReference>
<dbReference type="InterPro" id="IPR011010">
    <property type="entry name" value="DNA_brk_join_enz"/>
</dbReference>
<dbReference type="KEGG" id="nfn:NFRAN_2856"/>
<accession>A0A484IJW0</accession>
<sequence>MNDSPVPQHPAEATKNSNLILNQRRERDKRPYSGNKLCSIDEKLVQDFKEYLVNQKQSPHTIRNKIQYIKRFYYVLEEENAQDLMSVSPETRQHAMKSLASLSKFMGIYDRWQTLIKRFQLKWPKKEAYAIFNEIFNDSNESYTTMLKWIKDSILVLPKSWGNIILFNTLTGLRPDEGYKAMDLIRTEGTTYIDKKRMLLMHYKFPNHFIRVSKKAYVSIINEEILQIARKSEQVTSYNLMRNTFSEYCVSMNMYYCRKVFATFLRNEGIEPEIIDLLQGRIPNSIFVRHYYRPDSSKFDVVRKKLAKLHKLVTTKE</sequence>
<keyword evidence="2" id="KW-0233">DNA recombination</keyword>
<feature type="domain" description="Integrase SSV1 C-terminal" evidence="3">
    <location>
        <begin position="224"/>
        <end position="292"/>
    </location>
</feature>
<protein>
    <recommendedName>
        <fullName evidence="3">Integrase SSV1 C-terminal domain-containing protein</fullName>
    </recommendedName>
</protein>
<dbReference type="GeneID" id="39421979"/>
<dbReference type="InterPro" id="IPR010998">
    <property type="entry name" value="Integrase_recombinase_N"/>
</dbReference>
<dbReference type="AlphaFoldDB" id="A0A484IJW0"/>
<dbReference type="Proteomes" id="UP000294299">
    <property type="component" value="Chromosome NFRAN"/>
</dbReference>
<dbReference type="EMBL" id="LR216287">
    <property type="protein sequence ID" value="VFJ15179.1"/>
    <property type="molecule type" value="Genomic_DNA"/>
</dbReference>
<reference evidence="4 5" key="1">
    <citation type="submission" date="2019-02" db="EMBL/GenBank/DDBJ databases">
        <authorList>
            <person name="Lehtovirta-Morley E L."/>
        </authorList>
    </citation>
    <scope>NUCLEOTIDE SEQUENCE [LARGE SCALE GENOMIC DNA]</scope>
    <source>
        <strain evidence="4">NFRAN1</strain>
    </source>
</reference>
<evidence type="ECO:0000259" key="3">
    <source>
        <dbReference type="Pfam" id="PF16795"/>
    </source>
</evidence>
<dbReference type="SUPFAM" id="SSF56349">
    <property type="entry name" value="DNA breaking-rejoining enzymes"/>
    <property type="match status" value="1"/>
</dbReference>
<evidence type="ECO:0000256" key="2">
    <source>
        <dbReference type="ARBA" id="ARBA00023172"/>
    </source>
</evidence>
<name>A0A484IJW0_9ARCH</name>
<evidence type="ECO:0000256" key="1">
    <source>
        <dbReference type="ARBA" id="ARBA00023125"/>
    </source>
</evidence>